<dbReference type="PANTHER" id="PTHR15140:SF33">
    <property type="entry name" value="LATE BLIGHT RESISTANCE PROTEIN HOMOLOG R1A-3 ISOFORM X1"/>
    <property type="match status" value="1"/>
</dbReference>
<dbReference type="Pfam" id="PF23598">
    <property type="entry name" value="LRR_14"/>
    <property type="match status" value="1"/>
</dbReference>
<name>A0A8S0QMN1_OLEEU</name>
<organism evidence="4 5">
    <name type="scientific">Olea europaea subsp. europaea</name>
    <dbReference type="NCBI Taxonomy" id="158383"/>
    <lineage>
        <taxon>Eukaryota</taxon>
        <taxon>Viridiplantae</taxon>
        <taxon>Streptophyta</taxon>
        <taxon>Embryophyta</taxon>
        <taxon>Tracheophyta</taxon>
        <taxon>Spermatophyta</taxon>
        <taxon>Magnoliopsida</taxon>
        <taxon>eudicotyledons</taxon>
        <taxon>Gunneridae</taxon>
        <taxon>Pentapetalae</taxon>
        <taxon>asterids</taxon>
        <taxon>lamiids</taxon>
        <taxon>Lamiales</taxon>
        <taxon>Oleaceae</taxon>
        <taxon>Oleeae</taxon>
        <taxon>Olea</taxon>
    </lineage>
</organism>
<evidence type="ECO:0000259" key="3">
    <source>
        <dbReference type="Pfam" id="PF23598"/>
    </source>
</evidence>
<dbReference type="InterPro" id="IPR055414">
    <property type="entry name" value="LRR_R13L4/SHOC2-like"/>
</dbReference>
<dbReference type="EMBL" id="CACTIH010001937">
    <property type="protein sequence ID" value="CAA2969312.1"/>
    <property type="molecule type" value="Genomic_DNA"/>
</dbReference>
<keyword evidence="1" id="KW-0677">Repeat</keyword>
<dbReference type="Gene3D" id="3.80.10.10">
    <property type="entry name" value="Ribonuclease Inhibitor"/>
    <property type="match status" value="1"/>
</dbReference>
<reference evidence="4 5" key="1">
    <citation type="submission" date="2019-12" db="EMBL/GenBank/DDBJ databases">
        <authorList>
            <person name="Alioto T."/>
            <person name="Alioto T."/>
            <person name="Gomez Garrido J."/>
        </authorList>
    </citation>
    <scope>NUCLEOTIDE SEQUENCE [LARGE SCALE GENOMIC DNA]</scope>
</reference>
<dbReference type="PANTHER" id="PTHR15140">
    <property type="entry name" value="TUBULIN-SPECIFIC CHAPERONE E"/>
    <property type="match status" value="1"/>
</dbReference>
<dbReference type="AlphaFoldDB" id="A0A8S0QMN1"/>
<proteinExistence type="predicted"/>
<evidence type="ECO:0000313" key="5">
    <source>
        <dbReference type="Proteomes" id="UP000594638"/>
    </source>
</evidence>
<comment type="caution">
    <text evidence="4">The sequence shown here is derived from an EMBL/GenBank/DDBJ whole genome shotgun (WGS) entry which is preliminary data.</text>
</comment>
<dbReference type="GO" id="GO:0006952">
    <property type="term" value="P:defense response"/>
    <property type="evidence" value="ECO:0007669"/>
    <property type="project" value="UniProtKB-KW"/>
</dbReference>
<dbReference type="Gene3D" id="1.10.10.10">
    <property type="entry name" value="Winged helix-like DNA-binding domain superfamily/Winged helix DNA-binding domain"/>
    <property type="match status" value="1"/>
</dbReference>
<sequence>MGVLPEDEEICVSKLIKLWVAEEFLGDLISRNLILISKKSSSRKIKTCSIHDILRDLCIRKAQKEKFFHVTVTNKDFRIFAEGIKYSRSLCIHPDIFHKELSNSDNSNVNPSVGSLPLVCSILCSHLASEIYESGDRNLFPLLRVLDLGKGKLDGFPIRETKLVHARYLSFSGYGKISIPKILPNYLWNLQNLIVDCENVHLPEEIWRMPQLRHLLFGMCYLPCPARSPIDGDNLILENLLTLSKVSSVSCTKEVFERVPNLKKLGIFSKQWITSPLSLDTLVDLPQLENLRIRNVFSTLMNFTFPPNTRKLTLDGCRIPWKHMTIVGSIPNLEVLKLRYHAFYGPEWEPREGEFCKLKFLLLHSMRLKQWRAYKTHFPSLVRLILRACLELMEIPCSIGDISTLQIIDLDDTSPSAVTSAKENTRRTKELGK</sequence>
<keyword evidence="5" id="KW-1185">Reference proteome</keyword>
<dbReference type="InterPro" id="IPR032675">
    <property type="entry name" value="LRR_dom_sf"/>
</dbReference>
<accession>A0A8S0QMN1</accession>
<feature type="domain" description="Disease resistance R13L4/SHOC-2-like LRR" evidence="3">
    <location>
        <begin position="139"/>
        <end position="410"/>
    </location>
</feature>
<dbReference type="InterPro" id="IPR036388">
    <property type="entry name" value="WH-like_DNA-bd_sf"/>
</dbReference>
<evidence type="ECO:0000256" key="2">
    <source>
        <dbReference type="ARBA" id="ARBA00022821"/>
    </source>
</evidence>
<keyword evidence="2" id="KW-0611">Plant defense</keyword>
<protein>
    <recommendedName>
        <fullName evidence="3">Disease resistance R13L4/SHOC-2-like LRR domain-containing protein</fullName>
    </recommendedName>
</protein>
<dbReference type="SUPFAM" id="SSF52058">
    <property type="entry name" value="L domain-like"/>
    <property type="match status" value="1"/>
</dbReference>
<dbReference type="Proteomes" id="UP000594638">
    <property type="component" value="Unassembled WGS sequence"/>
</dbReference>
<evidence type="ECO:0000313" key="4">
    <source>
        <dbReference type="EMBL" id="CAA2969312.1"/>
    </source>
</evidence>
<gene>
    <name evidence="4" type="ORF">OLEA9_A077819</name>
</gene>
<dbReference type="Gramene" id="OE9A077819T1">
    <property type="protein sequence ID" value="OE9A077819C1"/>
    <property type="gene ID" value="OE9A077819"/>
</dbReference>
<dbReference type="OrthoDB" id="912582at2759"/>
<evidence type="ECO:0000256" key="1">
    <source>
        <dbReference type="ARBA" id="ARBA00022737"/>
    </source>
</evidence>